<dbReference type="EMBL" id="HE573017">
    <property type="protein sequence ID" value="CCC46417.1"/>
    <property type="molecule type" value="Genomic_DNA"/>
</dbReference>
<accession>G0TR53</accession>
<sequence length="167" mass="19502">MKQVINKHVHDARDGERNVFFFINTPPTKKKKKTKGIFSLFSISLPFLSLFLLLPPTLRSFFSLCEVFFQRGGRHANDKHVEGNKRESNGTSVGTGGKGNTTVHLYNYAYFFFVIFTFWFFFFSFFFFSFLFFCFPPLLHTVLHFYGFSCLHLFSPPYVPRSSPLVK</sequence>
<reference evidence="2" key="1">
    <citation type="journal article" date="2012" name="Proc. Natl. Acad. Sci. U.S.A.">
        <title>Antigenic diversity is generated by distinct evolutionary mechanisms in African trypanosome species.</title>
        <authorList>
            <person name="Jackson A.P."/>
            <person name="Berry A."/>
            <person name="Aslett M."/>
            <person name="Allison H.C."/>
            <person name="Burton P."/>
            <person name="Vavrova-Anderson J."/>
            <person name="Brown R."/>
            <person name="Browne H."/>
            <person name="Corton N."/>
            <person name="Hauser H."/>
            <person name="Gamble J."/>
            <person name="Gilderthorp R."/>
            <person name="Marcello L."/>
            <person name="McQuillan J."/>
            <person name="Otto T.D."/>
            <person name="Quail M.A."/>
            <person name="Sanders M.J."/>
            <person name="van Tonder A."/>
            <person name="Ginger M.L."/>
            <person name="Field M.C."/>
            <person name="Barry J.D."/>
            <person name="Hertz-Fowler C."/>
            <person name="Berriman M."/>
        </authorList>
    </citation>
    <scope>NUCLEOTIDE SEQUENCE</scope>
    <source>
        <strain evidence="2">Y486</strain>
    </source>
</reference>
<dbReference type="VEuPathDB" id="TriTrypDB:TvY486_0100650"/>
<evidence type="ECO:0000256" key="1">
    <source>
        <dbReference type="SAM" id="Phobius"/>
    </source>
</evidence>
<name>G0TR53_TRYVY</name>
<dbReference type="AlphaFoldDB" id="G0TR53"/>
<evidence type="ECO:0000313" key="2">
    <source>
        <dbReference type="EMBL" id="CCC46417.1"/>
    </source>
</evidence>
<feature type="transmembrane region" description="Helical" evidence="1">
    <location>
        <begin position="142"/>
        <end position="159"/>
    </location>
</feature>
<keyword evidence="1" id="KW-0472">Membrane</keyword>
<feature type="transmembrane region" description="Helical" evidence="1">
    <location>
        <begin position="36"/>
        <end position="54"/>
    </location>
</feature>
<proteinExistence type="predicted"/>
<organism evidence="2">
    <name type="scientific">Trypanosoma vivax (strain Y486)</name>
    <dbReference type="NCBI Taxonomy" id="1055687"/>
    <lineage>
        <taxon>Eukaryota</taxon>
        <taxon>Discoba</taxon>
        <taxon>Euglenozoa</taxon>
        <taxon>Kinetoplastea</taxon>
        <taxon>Metakinetoplastina</taxon>
        <taxon>Trypanosomatida</taxon>
        <taxon>Trypanosomatidae</taxon>
        <taxon>Trypanosoma</taxon>
        <taxon>Duttonella</taxon>
    </lineage>
</organism>
<keyword evidence="1" id="KW-1133">Transmembrane helix</keyword>
<feature type="transmembrane region" description="Helical" evidence="1">
    <location>
        <begin position="108"/>
        <end position="135"/>
    </location>
</feature>
<gene>
    <name evidence="2" type="ORF">TVY486_0100650</name>
</gene>
<keyword evidence="1" id="KW-0812">Transmembrane</keyword>
<protein>
    <submittedName>
        <fullName evidence="2">Uncharacterized protein</fullName>
    </submittedName>
</protein>